<organism evidence="2 3">
    <name type="scientific">Mycolicibacter acidiphilus</name>
    <dbReference type="NCBI Taxonomy" id="2835306"/>
    <lineage>
        <taxon>Bacteria</taxon>
        <taxon>Bacillati</taxon>
        <taxon>Actinomycetota</taxon>
        <taxon>Actinomycetes</taxon>
        <taxon>Mycobacteriales</taxon>
        <taxon>Mycobacteriaceae</taxon>
        <taxon>Mycolicibacter</taxon>
    </lineage>
</organism>
<proteinExistence type="inferred from homology"/>
<dbReference type="EC" id="2.3.1.30" evidence="1"/>
<gene>
    <name evidence="2" type="ORF">KIH27_07790</name>
</gene>
<comment type="caution">
    <text evidence="2">The sequence shown here is derived from an EMBL/GenBank/DDBJ whole genome shotgun (WGS) entry which is preliminary data.</text>
</comment>
<keyword evidence="1" id="KW-0012">Acyltransferase</keyword>
<dbReference type="PANTHER" id="PTHR42811">
    <property type="entry name" value="SERINE ACETYLTRANSFERASE"/>
    <property type="match status" value="1"/>
</dbReference>
<comment type="catalytic activity">
    <reaction evidence="1">
        <text>L-serine + acetyl-CoA = O-acetyl-L-serine + CoA</text>
        <dbReference type="Rhea" id="RHEA:24560"/>
        <dbReference type="ChEBI" id="CHEBI:33384"/>
        <dbReference type="ChEBI" id="CHEBI:57287"/>
        <dbReference type="ChEBI" id="CHEBI:57288"/>
        <dbReference type="ChEBI" id="CHEBI:58340"/>
        <dbReference type="EC" id="2.3.1.30"/>
    </reaction>
</comment>
<evidence type="ECO:0000313" key="3">
    <source>
        <dbReference type="Proteomes" id="UP001519535"/>
    </source>
</evidence>
<evidence type="ECO:0000313" key="2">
    <source>
        <dbReference type="EMBL" id="MBS9533488.1"/>
    </source>
</evidence>
<reference evidence="2 3" key="1">
    <citation type="submission" date="2021-05" db="EMBL/GenBank/DDBJ databases">
        <title>Mycobacterium acidophilum sp. nov., an extremely acid-tolerant member of the genus Mycobacterium.</title>
        <authorList>
            <person name="Xia J."/>
        </authorList>
    </citation>
    <scope>NUCLEOTIDE SEQUENCE [LARGE SCALE GENOMIC DNA]</scope>
    <source>
        <strain evidence="2 3">M1</strain>
    </source>
</reference>
<protein>
    <recommendedName>
        <fullName evidence="1">Serine acetyltransferase</fullName>
        <ecNumber evidence="1">2.3.1.30</ecNumber>
    </recommendedName>
</protein>
<name>A0ABS5RGR6_9MYCO</name>
<sequence>MIESRADLAHYLAADLRAHGLDRWRFRDRFLHRPAYFQRVLRKAEYWTNTARTPLGRAVALAYKARHRLIGERFCFYIPLNVFGPGLSIAHWGPMWVHPQSRIGANCRIHQGVTLGEARGRAPILGDDVYLYPNAVVLGVDIGNRVGVRAGAVVTKAVPDDTEVGGVPARIIRLESPPTAMS</sequence>
<dbReference type="PIRSF" id="PIRSF000441">
    <property type="entry name" value="CysE"/>
    <property type="match status" value="1"/>
</dbReference>
<keyword evidence="1" id="KW-0808">Transferase</keyword>
<keyword evidence="3" id="KW-1185">Reference proteome</keyword>
<evidence type="ECO:0000256" key="1">
    <source>
        <dbReference type="PIRNR" id="PIRNR000441"/>
    </source>
</evidence>
<comment type="similarity">
    <text evidence="1">Belongs to the transferase hexapeptide repeat family.</text>
</comment>
<dbReference type="InterPro" id="IPR005881">
    <property type="entry name" value="Ser_O-AcTrfase"/>
</dbReference>
<dbReference type="EMBL" id="JAHCLR010000012">
    <property type="protein sequence ID" value="MBS9533488.1"/>
    <property type="molecule type" value="Genomic_DNA"/>
</dbReference>
<dbReference type="RefSeq" id="WP_214092375.1">
    <property type="nucleotide sequence ID" value="NZ_JAHCLR010000012.1"/>
</dbReference>
<accession>A0ABS5RGR6</accession>
<dbReference type="Gene3D" id="2.160.10.10">
    <property type="entry name" value="Hexapeptide repeat proteins"/>
    <property type="match status" value="1"/>
</dbReference>
<dbReference type="SUPFAM" id="SSF51161">
    <property type="entry name" value="Trimeric LpxA-like enzymes"/>
    <property type="match status" value="1"/>
</dbReference>
<dbReference type="InterPro" id="IPR011004">
    <property type="entry name" value="Trimer_LpxA-like_sf"/>
</dbReference>
<dbReference type="Proteomes" id="UP001519535">
    <property type="component" value="Unassembled WGS sequence"/>
</dbReference>